<protein>
    <submittedName>
        <fullName evidence="4">Aminotransferase class IV</fullName>
    </submittedName>
</protein>
<comment type="similarity">
    <text evidence="2">Belongs to the class-IV pyridoxal-phosphate-dependent aminotransferase family.</text>
</comment>
<proteinExistence type="inferred from homology"/>
<name>A0ABW4YID7_9BACL</name>
<dbReference type="PANTHER" id="PTHR42743:SF11">
    <property type="entry name" value="AMINODEOXYCHORISMATE LYASE"/>
    <property type="match status" value="1"/>
</dbReference>
<dbReference type="GO" id="GO:0008483">
    <property type="term" value="F:transaminase activity"/>
    <property type="evidence" value="ECO:0007669"/>
    <property type="project" value="UniProtKB-KW"/>
</dbReference>
<sequence length="318" mass="36504">MTFKLMRNGTIIEAGDAVISIYDHSFLYGIGLFETFRTYNGKPYLLNRHLDRLQIGCEQLGLQVTISHEQLVEWITTLLAANRLADAYIRLTVSCGSGELGLPQSDYEQPVVWLMMQQLPAYRRWDSVIFPGRQLKLLTTNRNTPEGKVRFKSLHFMNNVIGKRELEVFKRKKEEKETNQYRTEQLRHHELQFAGIEGLMLTEQHYIAEGLVSNIFFVHQKVIKTPAIATGILPGITRQRVLELAEQAGYDTEEGLYTWAELLQADEIWLTNSIQELVPVTLLIDMRNESHVVSEGTIGTVTKQLLHQYQTEANNGRL</sequence>
<dbReference type="InterPro" id="IPR036038">
    <property type="entry name" value="Aminotransferase-like"/>
</dbReference>
<evidence type="ECO:0000313" key="4">
    <source>
        <dbReference type="EMBL" id="MFD2115443.1"/>
    </source>
</evidence>
<dbReference type="PANTHER" id="PTHR42743">
    <property type="entry name" value="AMINO-ACID AMINOTRANSFERASE"/>
    <property type="match status" value="1"/>
</dbReference>
<evidence type="ECO:0000256" key="3">
    <source>
        <dbReference type="ARBA" id="ARBA00022898"/>
    </source>
</evidence>
<dbReference type="EMBL" id="JBHUHO010000019">
    <property type="protein sequence ID" value="MFD2115443.1"/>
    <property type="molecule type" value="Genomic_DNA"/>
</dbReference>
<dbReference type="InterPro" id="IPR043131">
    <property type="entry name" value="BCAT-like_N"/>
</dbReference>
<accession>A0ABW4YID7</accession>
<dbReference type="RefSeq" id="WP_377770610.1">
    <property type="nucleotide sequence ID" value="NZ_JBHUHO010000019.1"/>
</dbReference>
<dbReference type="SUPFAM" id="SSF56752">
    <property type="entry name" value="D-aminoacid aminotransferase-like PLP-dependent enzymes"/>
    <property type="match status" value="2"/>
</dbReference>
<dbReference type="InterPro" id="IPR001544">
    <property type="entry name" value="Aminotrans_IV"/>
</dbReference>
<keyword evidence="4" id="KW-0808">Transferase</keyword>
<evidence type="ECO:0000313" key="5">
    <source>
        <dbReference type="Proteomes" id="UP001597362"/>
    </source>
</evidence>
<evidence type="ECO:0000256" key="1">
    <source>
        <dbReference type="ARBA" id="ARBA00001933"/>
    </source>
</evidence>
<comment type="caution">
    <text evidence="4">The sequence shown here is derived from an EMBL/GenBank/DDBJ whole genome shotgun (WGS) entry which is preliminary data.</text>
</comment>
<dbReference type="Gene3D" id="3.20.10.10">
    <property type="entry name" value="D-amino Acid Aminotransferase, subunit A, domain 2"/>
    <property type="match status" value="1"/>
</dbReference>
<keyword evidence="4" id="KW-0032">Aminotransferase</keyword>
<dbReference type="Proteomes" id="UP001597362">
    <property type="component" value="Unassembled WGS sequence"/>
</dbReference>
<keyword evidence="5" id="KW-1185">Reference proteome</keyword>
<dbReference type="Gene3D" id="3.30.470.10">
    <property type="match status" value="1"/>
</dbReference>
<comment type="cofactor">
    <cofactor evidence="1">
        <name>pyridoxal 5'-phosphate</name>
        <dbReference type="ChEBI" id="CHEBI:597326"/>
    </cofactor>
</comment>
<evidence type="ECO:0000256" key="2">
    <source>
        <dbReference type="ARBA" id="ARBA00009320"/>
    </source>
</evidence>
<keyword evidence="3" id="KW-0663">Pyridoxal phosphate</keyword>
<organism evidence="4 5">
    <name type="scientific">Paenibacillus yanchengensis</name>
    <dbReference type="NCBI Taxonomy" id="2035833"/>
    <lineage>
        <taxon>Bacteria</taxon>
        <taxon>Bacillati</taxon>
        <taxon>Bacillota</taxon>
        <taxon>Bacilli</taxon>
        <taxon>Bacillales</taxon>
        <taxon>Paenibacillaceae</taxon>
        <taxon>Paenibacillus</taxon>
    </lineage>
</organism>
<reference evidence="5" key="1">
    <citation type="journal article" date="2019" name="Int. J. Syst. Evol. Microbiol.">
        <title>The Global Catalogue of Microorganisms (GCM) 10K type strain sequencing project: providing services to taxonomists for standard genome sequencing and annotation.</title>
        <authorList>
            <consortium name="The Broad Institute Genomics Platform"/>
            <consortium name="The Broad Institute Genome Sequencing Center for Infectious Disease"/>
            <person name="Wu L."/>
            <person name="Ma J."/>
        </authorList>
    </citation>
    <scope>NUCLEOTIDE SEQUENCE [LARGE SCALE GENOMIC DNA]</scope>
    <source>
        <strain evidence="5">GH52</strain>
    </source>
</reference>
<dbReference type="InterPro" id="IPR050571">
    <property type="entry name" value="Class-IV_PLP-Dep_Aminotrnsfr"/>
</dbReference>
<gene>
    <name evidence="4" type="ORF">ACFSJH_06835</name>
</gene>
<dbReference type="InterPro" id="IPR043132">
    <property type="entry name" value="BCAT-like_C"/>
</dbReference>
<dbReference type="CDD" id="cd00449">
    <property type="entry name" value="PLPDE_IV"/>
    <property type="match status" value="1"/>
</dbReference>
<dbReference type="Pfam" id="PF01063">
    <property type="entry name" value="Aminotran_4"/>
    <property type="match status" value="2"/>
</dbReference>